<dbReference type="Proteomes" id="UP001401887">
    <property type="component" value="Unassembled WGS sequence"/>
</dbReference>
<reference evidence="1 2" key="1">
    <citation type="submission" date="2024-02" db="EMBL/GenBank/DDBJ databases">
        <title>Deinococcus carri NBRC 110142.</title>
        <authorList>
            <person name="Ichikawa N."/>
            <person name="Katano-Makiyama Y."/>
            <person name="Hidaka K."/>
        </authorList>
    </citation>
    <scope>NUCLEOTIDE SEQUENCE [LARGE SCALE GENOMIC DNA]</scope>
    <source>
        <strain evidence="1 2">NBRC 110142</strain>
    </source>
</reference>
<keyword evidence="2" id="KW-1185">Reference proteome</keyword>
<dbReference type="EMBL" id="BAABRP010000005">
    <property type="protein sequence ID" value="GAA5513060.1"/>
    <property type="molecule type" value="Genomic_DNA"/>
</dbReference>
<accession>A0ABP9W6R5</accession>
<comment type="caution">
    <text evidence="1">The sequence shown here is derived from an EMBL/GenBank/DDBJ whole genome shotgun (WGS) entry which is preliminary data.</text>
</comment>
<protein>
    <submittedName>
        <fullName evidence="1">Uncharacterized protein</fullName>
    </submittedName>
</protein>
<evidence type="ECO:0000313" key="2">
    <source>
        <dbReference type="Proteomes" id="UP001401887"/>
    </source>
</evidence>
<organism evidence="1 2">
    <name type="scientific">Deinococcus carri</name>
    <dbReference type="NCBI Taxonomy" id="1211323"/>
    <lineage>
        <taxon>Bacteria</taxon>
        <taxon>Thermotogati</taxon>
        <taxon>Deinococcota</taxon>
        <taxon>Deinococci</taxon>
        <taxon>Deinococcales</taxon>
        <taxon>Deinococcaceae</taxon>
        <taxon>Deinococcus</taxon>
    </lineage>
</organism>
<evidence type="ECO:0000313" key="1">
    <source>
        <dbReference type="EMBL" id="GAA5513060.1"/>
    </source>
</evidence>
<proteinExistence type="predicted"/>
<sequence length="69" mass="7831">MAETRSPANLFLDPTVAVPVHRLPAEPAAREHRVLTRALVNGETWVIKGKASDWPATLAWLEERQWEDE</sequence>
<gene>
    <name evidence="1" type="ORF">Dcar01_01786</name>
</gene>
<name>A0ABP9W6R5_9DEIO</name>
<dbReference type="RefSeq" id="WP_345464063.1">
    <property type="nucleotide sequence ID" value="NZ_BAABRP010000005.1"/>
</dbReference>